<name>A0A4T2C296_9MICO</name>
<organism evidence="1 2">
    <name type="scientific">Subtercola vilae</name>
    <dbReference type="NCBI Taxonomy" id="2056433"/>
    <lineage>
        <taxon>Bacteria</taxon>
        <taxon>Bacillati</taxon>
        <taxon>Actinomycetota</taxon>
        <taxon>Actinomycetes</taxon>
        <taxon>Micrococcales</taxon>
        <taxon>Microbacteriaceae</taxon>
        <taxon>Subtercola</taxon>
    </lineage>
</organism>
<dbReference type="EMBL" id="QYRT01000009">
    <property type="protein sequence ID" value="TIH38345.1"/>
    <property type="molecule type" value="Genomic_DNA"/>
</dbReference>
<evidence type="ECO:0000313" key="1">
    <source>
        <dbReference type="EMBL" id="TIH38345.1"/>
    </source>
</evidence>
<proteinExistence type="predicted"/>
<accession>A0A4T2C296</accession>
<dbReference type="Gene3D" id="3.30.70.1280">
    <property type="entry name" value="SP0830-like domains"/>
    <property type="match status" value="1"/>
</dbReference>
<dbReference type="PIRSF" id="PIRSF008502">
    <property type="entry name" value="UCP008502"/>
    <property type="match status" value="1"/>
</dbReference>
<reference evidence="1 2" key="1">
    <citation type="journal article" date="2019" name="Microorganisms">
        <title>Systematic Affiliation and Genome Analysis of Subtercola vilae DB165(T) with Particular Emphasis on Cold Adaptation of an Isolate from a High-Altitude Cold Volcano Lake.</title>
        <authorList>
            <person name="Villalobos A.S."/>
            <person name="Wiese J."/>
            <person name="Imhoff J.F."/>
            <person name="Dorador C."/>
            <person name="Keller A."/>
            <person name="Hentschel U."/>
        </authorList>
    </citation>
    <scope>NUCLEOTIDE SEQUENCE [LARGE SCALE GENOMIC DNA]</scope>
    <source>
        <strain evidence="1 2">DB165</strain>
    </source>
</reference>
<dbReference type="SUPFAM" id="SSF160379">
    <property type="entry name" value="SP0830-like"/>
    <property type="match status" value="1"/>
</dbReference>
<gene>
    <name evidence="1" type="ORF">D4765_06885</name>
</gene>
<dbReference type="AlphaFoldDB" id="A0A4T2C296"/>
<dbReference type="PANTHER" id="PTHR36439:SF1">
    <property type="entry name" value="DUF1697 DOMAIN-CONTAINING PROTEIN"/>
    <property type="match status" value="1"/>
</dbReference>
<dbReference type="Pfam" id="PF08002">
    <property type="entry name" value="DUF1697"/>
    <property type="match status" value="1"/>
</dbReference>
<sequence length="195" mass="20684">MAGRGRSRERGLSVSAQHYVGLVRGINVGPTTRVAMADFRQVFESLGFADVKTLLQSGNVVFTTDRMLTADDTAAVERDFHAATGLKAGFVILAAARFHEIVAANPLQSIAADPSKAVVTFVPGALDAQSIALPDPAATLPEVLALGDGAVYSWHPEGISNSRLPVSFWKQLGPVYTARNLNTAAKLQALLDERA</sequence>
<dbReference type="Proteomes" id="UP000306192">
    <property type="component" value="Unassembled WGS sequence"/>
</dbReference>
<keyword evidence="2" id="KW-1185">Reference proteome</keyword>
<comment type="caution">
    <text evidence="1">The sequence shown here is derived from an EMBL/GenBank/DDBJ whole genome shotgun (WGS) entry which is preliminary data.</text>
</comment>
<dbReference type="PANTHER" id="PTHR36439">
    <property type="entry name" value="BLL4334 PROTEIN"/>
    <property type="match status" value="1"/>
</dbReference>
<evidence type="ECO:0000313" key="2">
    <source>
        <dbReference type="Proteomes" id="UP000306192"/>
    </source>
</evidence>
<dbReference type="InterPro" id="IPR012545">
    <property type="entry name" value="DUF1697"/>
</dbReference>
<protein>
    <submittedName>
        <fullName evidence="1">DUF1697 domain-containing protein</fullName>
    </submittedName>
</protein>